<dbReference type="PANTHER" id="PTHR40252">
    <property type="entry name" value="BLR0328 PROTEIN"/>
    <property type="match status" value="1"/>
</dbReference>
<dbReference type="InterPro" id="IPR013702">
    <property type="entry name" value="FIST_domain_N"/>
</dbReference>
<dbReference type="EMBL" id="JADOER010000004">
    <property type="protein sequence ID" value="MBT9311777.1"/>
    <property type="molecule type" value="Genomic_DNA"/>
</dbReference>
<dbReference type="RefSeq" id="WP_215617645.1">
    <property type="nucleotide sequence ID" value="NZ_JADOER010000004.1"/>
</dbReference>
<dbReference type="SMART" id="SM01204">
    <property type="entry name" value="FIST_C"/>
    <property type="match status" value="1"/>
</dbReference>
<evidence type="ECO:0000259" key="2">
    <source>
        <dbReference type="SMART" id="SM01204"/>
    </source>
</evidence>
<evidence type="ECO:0000259" key="1">
    <source>
        <dbReference type="SMART" id="SM00897"/>
    </source>
</evidence>
<reference evidence="3 4" key="1">
    <citation type="journal article" date="2021" name="Mar. Drugs">
        <title>Genome Reduction and Secondary Metabolism of the Marine Sponge-Associated Cyanobacterium Leptothoe.</title>
        <authorList>
            <person name="Konstantinou D."/>
            <person name="Popin R.V."/>
            <person name="Fewer D.P."/>
            <person name="Sivonen K."/>
            <person name="Gkelis S."/>
        </authorList>
    </citation>
    <scope>NUCLEOTIDE SEQUENCE [LARGE SCALE GENOMIC DNA]</scope>
    <source>
        <strain evidence="3 4">TAU-MAC 1615</strain>
    </source>
</reference>
<feature type="domain" description="FIST C-domain" evidence="2">
    <location>
        <begin position="216"/>
        <end position="361"/>
    </location>
</feature>
<feature type="domain" description="FIST" evidence="1">
    <location>
        <begin position="26"/>
        <end position="215"/>
    </location>
</feature>
<dbReference type="Pfam" id="PF08495">
    <property type="entry name" value="FIST"/>
    <property type="match status" value="1"/>
</dbReference>
<dbReference type="InterPro" id="IPR019494">
    <property type="entry name" value="FIST_C"/>
</dbReference>
<keyword evidence="4" id="KW-1185">Reference proteome</keyword>
<protein>
    <submittedName>
        <fullName evidence="3">FIST C-terminal domain-containing protein</fullName>
    </submittedName>
</protein>
<name>A0ABS5Y1T3_9CYAN</name>
<organism evidence="3 4">
    <name type="scientific">Leptothoe kymatousa TAU-MAC 1615</name>
    <dbReference type="NCBI Taxonomy" id="2364775"/>
    <lineage>
        <taxon>Bacteria</taxon>
        <taxon>Bacillati</taxon>
        <taxon>Cyanobacteriota</taxon>
        <taxon>Cyanophyceae</taxon>
        <taxon>Nodosilineales</taxon>
        <taxon>Cymatolegaceae</taxon>
        <taxon>Leptothoe</taxon>
        <taxon>Leptothoe kymatousa</taxon>
    </lineage>
</organism>
<comment type="caution">
    <text evidence="3">The sequence shown here is derived from an EMBL/GenBank/DDBJ whole genome shotgun (WGS) entry which is preliminary data.</text>
</comment>
<proteinExistence type="predicted"/>
<dbReference type="PANTHER" id="PTHR40252:SF2">
    <property type="entry name" value="BLR0328 PROTEIN"/>
    <property type="match status" value="1"/>
</dbReference>
<evidence type="ECO:0000313" key="4">
    <source>
        <dbReference type="Proteomes" id="UP001196661"/>
    </source>
</evidence>
<evidence type="ECO:0000313" key="3">
    <source>
        <dbReference type="EMBL" id="MBT9311777.1"/>
    </source>
</evidence>
<gene>
    <name evidence="3" type="ORF">IXB28_06135</name>
</gene>
<dbReference type="SMART" id="SM00897">
    <property type="entry name" value="FIST"/>
    <property type="match status" value="1"/>
</dbReference>
<dbReference type="Pfam" id="PF10442">
    <property type="entry name" value="FIST_C"/>
    <property type="match status" value="1"/>
</dbReference>
<dbReference type="Proteomes" id="UP001196661">
    <property type="component" value="Unassembled WGS sequence"/>
</dbReference>
<sequence>MYLDNPSIDQVRQTCQQVIAPLDAAPSTVCIFVGEAADLDIPGLIKALCDADINFIGGVFPAVIGGDRKSTQGVVVNAFPILGDTYLIQGLDQSDIALPDFDPILDSLDHTSDIPPATALLLVDGLTGNIGTFLSEMYDSLGDSINYLGGGAGSLSLEQKPCLFSPQGYFQDAALVTFLQLHSGLGVRHGWQRLEGPVVATQTEKTIINQLSWKNAFDVYRATVEADSGQELRTDNFFDIAKGYPFGIAKAGQEDIVRDPILVNETGALVCVGEVFENASLYILKGTVNSLIAAAEQAAKDSTIDSNNEDQVHAVIVVDCISRVLFLDDQFEQELISIQRGLGSNHVVPEGILSLGEISSYGDGLLEFFNKTTVVASLYRQN</sequence>
<accession>A0ABS5Y1T3</accession>